<dbReference type="AlphaFoldDB" id="A0AAD9GLI4"/>
<feature type="compositionally biased region" description="Low complexity" evidence="1">
    <location>
        <begin position="271"/>
        <end position="283"/>
    </location>
</feature>
<proteinExistence type="predicted"/>
<feature type="compositionally biased region" description="Basic residues" evidence="1">
    <location>
        <begin position="253"/>
        <end position="262"/>
    </location>
</feature>
<feature type="region of interest" description="Disordered" evidence="1">
    <location>
        <begin position="243"/>
        <end position="331"/>
    </location>
</feature>
<sequence length="391" mass="44650">MFVANTPMVENTMLNTMFNYFSSSQLQSFKTNKALVLNNNPMWNTKFEIRVNDPNVNILSILVKSQQNLLYRPIIGVCVINLKNLIDTGGLDQWFPLRKGPFQTGHIRLQLLLKKIECPTLSPLARGPSSLPNDARTFEKNRQSEDKRFLSDQPERKYRRGRNEDKPREHFSLDQTDRPSSAQEPDSERRAFDDDLYGQSSPVFSQTSRNQATTVGIAQQPSEIDLQGDHFSSRSIEEENDANFKRFCEKPTHPHRTKKPKSKRESKSSSDSELSSSSLSSESYQRHRRYRKKHKRSRPARRRRTHKHRSKKKFLPRELPTSPRITVLAPPPNGNRVDELVKVASKVASVALLGADYTKAFSNKSTAVEAAVNVTLEGESIVSNCDFFGEE</sequence>
<protein>
    <recommendedName>
        <fullName evidence="2">C2 domain-containing protein</fullName>
    </recommendedName>
</protein>
<feature type="region of interest" description="Disordered" evidence="1">
    <location>
        <begin position="123"/>
        <end position="228"/>
    </location>
</feature>
<organism evidence="3 4">
    <name type="scientific">Phytophthora citrophthora</name>
    <dbReference type="NCBI Taxonomy" id="4793"/>
    <lineage>
        <taxon>Eukaryota</taxon>
        <taxon>Sar</taxon>
        <taxon>Stramenopiles</taxon>
        <taxon>Oomycota</taxon>
        <taxon>Peronosporomycetes</taxon>
        <taxon>Peronosporales</taxon>
        <taxon>Peronosporaceae</taxon>
        <taxon>Phytophthora</taxon>
    </lineage>
</organism>
<dbReference type="SUPFAM" id="SSF49562">
    <property type="entry name" value="C2 domain (Calcium/lipid-binding domain, CaLB)"/>
    <property type="match status" value="1"/>
</dbReference>
<evidence type="ECO:0000259" key="2">
    <source>
        <dbReference type="PROSITE" id="PS50004"/>
    </source>
</evidence>
<feature type="compositionally biased region" description="Basic and acidic residues" evidence="1">
    <location>
        <begin position="243"/>
        <end position="252"/>
    </location>
</feature>
<dbReference type="EMBL" id="JASMQC010000014">
    <property type="protein sequence ID" value="KAK1940624.1"/>
    <property type="molecule type" value="Genomic_DNA"/>
</dbReference>
<dbReference type="InterPro" id="IPR000008">
    <property type="entry name" value="C2_dom"/>
</dbReference>
<evidence type="ECO:0000313" key="3">
    <source>
        <dbReference type="EMBL" id="KAK1940624.1"/>
    </source>
</evidence>
<name>A0AAD9GLI4_9STRA</name>
<dbReference type="Gene3D" id="2.60.40.150">
    <property type="entry name" value="C2 domain"/>
    <property type="match status" value="1"/>
</dbReference>
<dbReference type="InterPro" id="IPR052981">
    <property type="entry name" value="Ingression_C2_domain"/>
</dbReference>
<feature type="compositionally biased region" description="Basic residues" evidence="1">
    <location>
        <begin position="286"/>
        <end position="314"/>
    </location>
</feature>
<evidence type="ECO:0000256" key="1">
    <source>
        <dbReference type="SAM" id="MobiDB-lite"/>
    </source>
</evidence>
<evidence type="ECO:0000313" key="4">
    <source>
        <dbReference type="Proteomes" id="UP001259832"/>
    </source>
</evidence>
<feature type="compositionally biased region" description="Polar residues" evidence="1">
    <location>
        <begin position="198"/>
        <end position="222"/>
    </location>
</feature>
<accession>A0AAD9GLI4</accession>
<dbReference type="Pfam" id="PF00168">
    <property type="entry name" value="C2"/>
    <property type="match status" value="1"/>
</dbReference>
<comment type="caution">
    <text evidence="3">The sequence shown here is derived from an EMBL/GenBank/DDBJ whole genome shotgun (WGS) entry which is preliminary data.</text>
</comment>
<dbReference type="PANTHER" id="PTHR47052:SF3">
    <property type="entry name" value="INGRESSION PROTEIN 1"/>
    <property type="match status" value="1"/>
</dbReference>
<dbReference type="InterPro" id="IPR035892">
    <property type="entry name" value="C2_domain_sf"/>
</dbReference>
<dbReference type="CDD" id="cd00030">
    <property type="entry name" value="C2"/>
    <property type="match status" value="1"/>
</dbReference>
<feature type="domain" description="C2" evidence="2">
    <location>
        <begin position="1"/>
        <end position="95"/>
    </location>
</feature>
<reference evidence="3" key="1">
    <citation type="submission" date="2023-08" db="EMBL/GenBank/DDBJ databases">
        <title>Reference Genome Resource for the Citrus Pathogen Phytophthora citrophthora.</title>
        <authorList>
            <person name="Moller H."/>
            <person name="Coetzee B."/>
            <person name="Rose L.J."/>
            <person name="Van Niekerk J.M."/>
        </authorList>
    </citation>
    <scope>NUCLEOTIDE SEQUENCE</scope>
    <source>
        <strain evidence="3">STE-U-9442</strain>
    </source>
</reference>
<dbReference type="Proteomes" id="UP001259832">
    <property type="component" value="Unassembled WGS sequence"/>
</dbReference>
<dbReference type="PROSITE" id="PS50004">
    <property type="entry name" value="C2"/>
    <property type="match status" value="1"/>
</dbReference>
<dbReference type="PANTHER" id="PTHR47052">
    <property type="entry name" value="CONSERVED SERINE PROLINE-RICH PROTEIN (AFU_ORTHOLOGUE AFUA_2G01790)"/>
    <property type="match status" value="1"/>
</dbReference>
<gene>
    <name evidence="3" type="ORF">P3T76_008075</name>
</gene>
<feature type="compositionally biased region" description="Basic and acidic residues" evidence="1">
    <location>
        <begin position="136"/>
        <end position="177"/>
    </location>
</feature>
<keyword evidence="4" id="KW-1185">Reference proteome</keyword>